<dbReference type="Proteomes" id="UP001530400">
    <property type="component" value="Unassembled WGS sequence"/>
</dbReference>
<evidence type="ECO:0000313" key="5">
    <source>
        <dbReference type="Proteomes" id="UP001530400"/>
    </source>
</evidence>
<dbReference type="InterPro" id="IPR011990">
    <property type="entry name" value="TPR-like_helical_dom_sf"/>
</dbReference>
<dbReference type="PANTHER" id="PTHR46423">
    <property type="entry name" value="RNA POLYMERASE II-ASSOCIATED PROTEIN 3"/>
    <property type="match status" value="1"/>
</dbReference>
<dbReference type="InterPro" id="IPR019734">
    <property type="entry name" value="TPR_rpt"/>
</dbReference>
<feature type="repeat" description="TPR" evidence="3">
    <location>
        <begin position="104"/>
        <end position="137"/>
    </location>
</feature>
<name>A0ABD3NHX8_9STRA</name>
<evidence type="ECO:0000256" key="2">
    <source>
        <dbReference type="ARBA" id="ARBA00022803"/>
    </source>
</evidence>
<accession>A0ABD3NHX8</accession>
<evidence type="ECO:0000256" key="1">
    <source>
        <dbReference type="ARBA" id="ARBA00022737"/>
    </source>
</evidence>
<dbReference type="SMART" id="SM00028">
    <property type="entry name" value="TPR"/>
    <property type="match status" value="2"/>
</dbReference>
<sequence length="210" mass="23498">MITQNPAASAYEAQLRIRREGEERTNAQQDLNLWLNDLKSAVNPTSTALKRTAKGSDPVVVGKTSLTFEEERLRGNDFFAKGKYHEAIQCYTLCIGHQDSSSTPVVYSNRAMTHLKLKNWTNAEADATEALSIDPNHCKSYQRRCVARISLGKLRAAMMDAIAAEDCLINRQDTKLFGEVKGLQQKVQHALVEAIQQAPRRKICVQLVQP</sequence>
<comment type="caution">
    <text evidence="4">The sequence shown here is derived from an EMBL/GenBank/DDBJ whole genome shotgun (WGS) entry which is preliminary data.</text>
</comment>
<keyword evidence="1" id="KW-0677">Repeat</keyword>
<proteinExistence type="predicted"/>
<dbReference type="InterPro" id="IPR051966">
    <property type="entry name" value="RPAP3"/>
</dbReference>
<dbReference type="PANTHER" id="PTHR46423:SF1">
    <property type="entry name" value="RNA POLYMERASE II-ASSOCIATED PROTEIN 3"/>
    <property type="match status" value="1"/>
</dbReference>
<dbReference type="PROSITE" id="PS50005">
    <property type="entry name" value="TPR"/>
    <property type="match status" value="1"/>
</dbReference>
<protein>
    <submittedName>
        <fullName evidence="4">Uncharacterized protein</fullName>
    </submittedName>
</protein>
<organism evidence="4 5">
    <name type="scientific">Cyclotella atomus</name>
    <dbReference type="NCBI Taxonomy" id="382360"/>
    <lineage>
        <taxon>Eukaryota</taxon>
        <taxon>Sar</taxon>
        <taxon>Stramenopiles</taxon>
        <taxon>Ochrophyta</taxon>
        <taxon>Bacillariophyta</taxon>
        <taxon>Coscinodiscophyceae</taxon>
        <taxon>Thalassiosirophycidae</taxon>
        <taxon>Stephanodiscales</taxon>
        <taxon>Stephanodiscaceae</taxon>
        <taxon>Cyclotella</taxon>
    </lineage>
</organism>
<dbReference type="SUPFAM" id="SSF48452">
    <property type="entry name" value="TPR-like"/>
    <property type="match status" value="1"/>
</dbReference>
<evidence type="ECO:0000313" key="4">
    <source>
        <dbReference type="EMBL" id="KAL3775467.1"/>
    </source>
</evidence>
<dbReference type="AlphaFoldDB" id="A0ABD3NHX8"/>
<dbReference type="EMBL" id="JALLPJ020001153">
    <property type="protein sequence ID" value="KAL3775467.1"/>
    <property type="molecule type" value="Genomic_DNA"/>
</dbReference>
<evidence type="ECO:0000256" key="3">
    <source>
        <dbReference type="PROSITE-ProRule" id="PRU00339"/>
    </source>
</evidence>
<dbReference type="Pfam" id="PF07719">
    <property type="entry name" value="TPR_2"/>
    <property type="match status" value="1"/>
</dbReference>
<dbReference type="InterPro" id="IPR013105">
    <property type="entry name" value="TPR_2"/>
</dbReference>
<dbReference type="Gene3D" id="1.25.40.10">
    <property type="entry name" value="Tetratricopeptide repeat domain"/>
    <property type="match status" value="1"/>
</dbReference>
<gene>
    <name evidence="4" type="ORF">ACHAWO_004561</name>
</gene>
<keyword evidence="2 3" id="KW-0802">TPR repeat</keyword>
<keyword evidence="5" id="KW-1185">Reference proteome</keyword>
<reference evidence="4 5" key="1">
    <citation type="submission" date="2024-10" db="EMBL/GenBank/DDBJ databases">
        <title>Updated reference genomes for cyclostephanoid diatoms.</title>
        <authorList>
            <person name="Roberts W.R."/>
            <person name="Alverson A.J."/>
        </authorList>
    </citation>
    <scope>NUCLEOTIDE SEQUENCE [LARGE SCALE GENOMIC DNA]</scope>
    <source>
        <strain evidence="4 5">AJA010-31</strain>
    </source>
</reference>